<dbReference type="OrthoDB" id="9994280at2759"/>
<dbReference type="STRING" id="137246.A0A401S286"/>
<feature type="compositionally biased region" description="Low complexity" evidence="6">
    <location>
        <begin position="374"/>
        <end position="391"/>
    </location>
</feature>
<evidence type="ECO:0000313" key="9">
    <source>
        <dbReference type="Proteomes" id="UP000287033"/>
    </source>
</evidence>
<evidence type="ECO:0000256" key="5">
    <source>
        <dbReference type="ARBA" id="ARBA00023136"/>
    </source>
</evidence>
<reference evidence="8 9" key="1">
    <citation type="journal article" date="2018" name="Nat. Ecol. Evol.">
        <title>Shark genomes provide insights into elasmobranch evolution and the origin of vertebrates.</title>
        <authorList>
            <person name="Hara Y"/>
            <person name="Yamaguchi K"/>
            <person name="Onimaru K"/>
            <person name="Kadota M"/>
            <person name="Koyanagi M"/>
            <person name="Keeley SD"/>
            <person name="Tatsumi K"/>
            <person name="Tanaka K"/>
            <person name="Motone F"/>
            <person name="Kageyama Y"/>
            <person name="Nozu R"/>
            <person name="Adachi N"/>
            <person name="Nishimura O"/>
            <person name="Nakagawa R"/>
            <person name="Tanegashima C"/>
            <person name="Kiyatake I"/>
            <person name="Matsumoto R"/>
            <person name="Murakumo K"/>
            <person name="Nishida K"/>
            <person name="Terakita A"/>
            <person name="Kuratani S"/>
            <person name="Sato K"/>
            <person name="Hyodo S Kuraku.S."/>
        </authorList>
    </citation>
    <scope>NUCLEOTIDE SEQUENCE [LARGE SCALE GENOMIC DNA]</scope>
</reference>
<dbReference type="PANTHER" id="PTHR31815:SF2">
    <property type="entry name" value="TRANSMEMBRANE PROTEIN 200C"/>
    <property type="match status" value="1"/>
</dbReference>
<evidence type="ECO:0000256" key="6">
    <source>
        <dbReference type="SAM" id="MobiDB-lite"/>
    </source>
</evidence>
<protein>
    <recommendedName>
        <fullName evidence="10">Transmembrane protein 200A</fullName>
    </recommendedName>
</protein>
<accession>A0A401S286</accession>
<proteinExistence type="inferred from homology"/>
<gene>
    <name evidence="8" type="ORF">chiPu_0002880</name>
</gene>
<dbReference type="EMBL" id="BEZZ01000058">
    <property type="protein sequence ID" value="GCC24479.1"/>
    <property type="molecule type" value="Genomic_DNA"/>
</dbReference>
<dbReference type="GO" id="GO:0016020">
    <property type="term" value="C:membrane"/>
    <property type="evidence" value="ECO:0007669"/>
    <property type="project" value="UniProtKB-SubCell"/>
</dbReference>
<evidence type="ECO:0000256" key="2">
    <source>
        <dbReference type="ARBA" id="ARBA00005308"/>
    </source>
</evidence>
<evidence type="ECO:0000256" key="3">
    <source>
        <dbReference type="ARBA" id="ARBA00022692"/>
    </source>
</evidence>
<dbReference type="PANTHER" id="PTHR31815">
    <property type="entry name" value="AGAP005329-PA"/>
    <property type="match status" value="1"/>
</dbReference>
<feature type="transmembrane region" description="Helical" evidence="7">
    <location>
        <begin position="53"/>
        <end position="75"/>
    </location>
</feature>
<evidence type="ECO:0008006" key="10">
    <source>
        <dbReference type="Google" id="ProtNLM"/>
    </source>
</evidence>
<evidence type="ECO:0000256" key="1">
    <source>
        <dbReference type="ARBA" id="ARBA00004141"/>
    </source>
</evidence>
<comment type="caution">
    <text evidence="8">The sequence shown here is derived from an EMBL/GenBank/DDBJ whole genome shotgun (WGS) entry which is preliminary data.</text>
</comment>
<evidence type="ECO:0000256" key="4">
    <source>
        <dbReference type="ARBA" id="ARBA00022989"/>
    </source>
</evidence>
<dbReference type="InterPro" id="IPR018787">
    <property type="entry name" value="DUF2371_TMEM200"/>
</dbReference>
<sequence length="522" mass="57864">MIATGGLLRISARRQDSFRSRNRVSKRKKKAKKKCKSDVVVVKGKLKLFSISGLIAAFGILVLLVGIAMTVMGYWPKGTDIFETIKVQSNNTTNSTVLEMTTLEIISKFLASYLHSEKLKVLGPLIMGIGIFLFICANTVLHENRDKKTKIINIRDIYSTVIDVHNLRTKDCGPLNGFVNYVQSKSMDNLKSPDSFCAAMLAKSTLRTPIGNAVKPIDPKENVGKKNCDFVANLQQQIPKDRKTFSDTVYSICRDQIRVNDRTQMPQMCGTKSIVTSSISAFTLPIIKLNNCVLEEGAARYGSNENEAQISEKCKDTQQAFERFASDQMGSVESISEDMTIGSDHLGDDNQDIDAEASNTSWLNDNQLVSSKNSQKPSSQVSQGSPVPFQRTESSLSLHALSVHSKLMNLDDCPSTSTIEDEEKDPNCTHLDCSNSKGYITFSNEDSFQSTPVLPEAIAITGDCTENLHSDIIQESTISSNEQKVDKPQRSVQRQYTKREKLLMISGSYSSLRMDNVEIDSN</sequence>
<keyword evidence="5 7" id="KW-0472">Membrane</keyword>
<dbReference type="AlphaFoldDB" id="A0A401S286"/>
<dbReference type="Proteomes" id="UP000287033">
    <property type="component" value="Unassembled WGS sequence"/>
</dbReference>
<feature type="transmembrane region" description="Helical" evidence="7">
    <location>
        <begin position="121"/>
        <end position="141"/>
    </location>
</feature>
<name>A0A401S286_CHIPU</name>
<evidence type="ECO:0000313" key="8">
    <source>
        <dbReference type="EMBL" id="GCC24479.1"/>
    </source>
</evidence>
<keyword evidence="3 7" id="KW-0812">Transmembrane</keyword>
<comment type="subcellular location">
    <subcellularLocation>
        <location evidence="1">Membrane</location>
        <topology evidence="1">Multi-pass membrane protein</topology>
    </subcellularLocation>
</comment>
<dbReference type="Pfam" id="PF10177">
    <property type="entry name" value="DUF2371"/>
    <property type="match status" value="1"/>
</dbReference>
<comment type="similarity">
    <text evidence="2">Belongs to the TMEM200 family.</text>
</comment>
<keyword evidence="9" id="KW-1185">Reference proteome</keyword>
<keyword evidence="4 7" id="KW-1133">Transmembrane helix</keyword>
<feature type="region of interest" description="Disordered" evidence="6">
    <location>
        <begin position="369"/>
        <end position="391"/>
    </location>
</feature>
<organism evidence="8 9">
    <name type="scientific">Chiloscyllium punctatum</name>
    <name type="common">Brownbanded bambooshark</name>
    <name type="synonym">Hemiscyllium punctatum</name>
    <dbReference type="NCBI Taxonomy" id="137246"/>
    <lineage>
        <taxon>Eukaryota</taxon>
        <taxon>Metazoa</taxon>
        <taxon>Chordata</taxon>
        <taxon>Craniata</taxon>
        <taxon>Vertebrata</taxon>
        <taxon>Chondrichthyes</taxon>
        <taxon>Elasmobranchii</taxon>
        <taxon>Galeomorphii</taxon>
        <taxon>Galeoidea</taxon>
        <taxon>Orectolobiformes</taxon>
        <taxon>Hemiscylliidae</taxon>
        <taxon>Chiloscyllium</taxon>
    </lineage>
</organism>
<dbReference type="OMA" id="TVYSICR"/>
<evidence type="ECO:0000256" key="7">
    <source>
        <dbReference type="SAM" id="Phobius"/>
    </source>
</evidence>